<sequence>MNPHFLDDDVALLALLGEALAESRHPRNDELMAGALAAFSYRTMDQELASLIYDSMLEPEPVGAERTLDTLRTIVFEADEVSIEIEIGDKGIVGQVVPPGRATVTAEHRDGARIQVVTDELGCFTLDTPGRGPVRLHVITKGTTAVTEWTDLGTPN</sequence>
<dbReference type="EMBL" id="CADCUO010000098">
    <property type="protein sequence ID" value="CAA9393207.1"/>
    <property type="molecule type" value="Genomic_DNA"/>
</dbReference>
<gene>
    <name evidence="1" type="ORF">AVDCRST_MAG75-1686</name>
</gene>
<name>A0A6J4NV31_9ACTN</name>
<dbReference type="AlphaFoldDB" id="A0A6J4NV31"/>
<accession>A0A6J4NV31</accession>
<evidence type="ECO:0000313" key="1">
    <source>
        <dbReference type="EMBL" id="CAA9393207.1"/>
    </source>
</evidence>
<proteinExistence type="predicted"/>
<protein>
    <submittedName>
        <fullName evidence="1">Uncharacterized protein</fullName>
    </submittedName>
</protein>
<reference evidence="1" key="1">
    <citation type="submission" date="2020-02" db="EMBL/GenBank/DDBJ databases">
        <authorList>
            <person name="Meier V. D."/>
        </authorList>
    </citation>
    <scope>NUCLEOTIDE SEQUENCE</scope>
    <source>
        <strain evidence="1">AVDCRST_MAG75</strain>
    </source>
</reference>
<organism evidence="1">
    <name type="scientific">uncultured Propionibacteriaceae bacterium</name>
    <dbReference type="NCBI Taxonomy" id="257457"/>
    <lineage>
        <taxon>Bacteria</taxon>
        <taxon>Bacillati</taxon>
        <taxon>Actinomycetota</taxon>
        <taxon>Actinomycetes</taxon>
        <taxon>Propionibacteriales</taxon>
        <taxon>Propionibacteriaceae</taxon>
        <taxon>environmental samples</taxon>
    </lineage>
</organism>